<dbReference type="EMBL" id="JAAMPC010000014">
    <property type="protein sequence ID" value="KAG2262228.1"/>
    <property type="molecule type" value="Genomic_DNA"/>
</dbReference>
<evidence type="ECO:0000313" key="1">
    <source>
        <dbReference type="EMBL" id="KAG2262228.1"/>
    </source>
</evidence>
<dbReference type="Proteomes" id="UP000886595">
    <property type="component" value="Unassembled WGS sequence"/>
</dbReference>
<accession>A0A8X7Q3H7</accession>
<evidence type="ECO:0000313" key="2">
    <source>
        <dbReference type="Proteomes" id="UP000886595"/>
    </source>
</evidence>
<reference evidence="1 2" key="1">
    <citation type="submission" date="2020-02" db="EMBL/GenBank/DDBJ databases">
        <authorList>
            <person name="Ma Q."/>
            <person name="Huang Y."/>
            <person name="Song X."/>
            <person name="Pei D."/>
        </authorList>
    </citation>
    <scope>NUCLEOTIDE SEQUENCE [LARGE SCALE GENOMIC DNA]</scope>
    <source>
        <strain evidence="1">Sxm20200214</strain>
        <tissue evidence="1">Leaf</tissue>
    </source>
</reference>
<comment type="caution">
    <text evidence="1">The sequence shown here is derived from an EMBL/GenBank/DDBJ whole genome shotgun (WGS) entry which is preliminary data.</text>
</comment>
<keyword evidence="2" id="KW-1185">Reference proteome</keyword>
<organism evidence="1 2">
    <name type="scientific">Brassica carinata</name>
    <name type="common">Ethiopian mustard</name>
    <name type="synonym">Abyssinian cabbage</name>
    <dbReference type="NCBI Taxonomy" id="52824"/>
    <lineage>
        <taxon>Eukaryota</taxon>
        <taxon>Viridiplantae</taxon>
        <taxon>Streptophyta</taxon>
        <taxon>Embryophyta</taxon>
        <taxon>Tracheophyta</taxon>
        <taxon>Spermatophyta</taxon>
        <taxon>Magnoliopsida</taxon>
        <taxon>eudicotyledons</taxon>
        <taxon>Gunneridae</taxon>
        <taxon>Pentapetalae</taxon>
        <taxon>rosids</taxon>
        <taxon>malvids</taxon>
        <taxon>Brassicales</taxon>
        <taxon>Brassicaceae</taxon>
        <taxon>Brassiceae</taxon>
        <taxon>Brassica</taxon>
    </lineage>
</organism>
<protein>
    <submittedName>
        <fullName evidence="1">Uncharacterized protein</fullName>
    </submittedName>
</protein>
<gene>
    <name evidence="1" type="ORF">Bca52824_069307</name>
</gene>
<proteinExistence type="predicted"/>
<sequence length="63" mass="7035">MFLVMAIFERLIHTTTTLTNSHFSLGLVLSESLVGLSGFAFSKFGFEFPKVSFFFLISLILAI</sequence>
<dbReference type="AlphaFoldDB" id="A0A8X7Q3H7"/>
<name>A0A8X7Q3H7_BRACI</name>